<evidence type="ECO:0000313" key="3">
    <source>
        <dbReference type="EMBL" id="EHJ59885.1"/>
    </source>
</evidence>
<dbReference type="InterPro" id="IPR040079">
    <property type="entry name" value="Glutathione_S-Trfase"/>
</dbReference>
<evidence type="ECO:0000259" key="1">
    <source>
        <dbReference type="PROSITE" id="PS50404"/>
    </source>
</evidence>
<dbReference type="InterPro" id="IPR036249">
    <property type="entry name" value="Thioredoxin-like_sf"/>
</dbReference>
<reference evidence="3 4" key="1">
    <citation type="journal article" date="2012" name="J. Bacteriol.">
        <title>Genome sequence of benzo(a)pyrene-degrading bacterium Novosphingobium pentaromativorans US6-1.</title>
        <authorList>
            <person name="Luo Y.R."/>
            <person name="Kang S.G."/>
            <person name="Kim S.J."/>
            <person name="Kim M.R."/>
            <person name="Li N."/>
            <person name="Lee J.H."/>
            <person name="Kwon K.K."/>
        </authorList>
    </citation>
    <scope>NUCLEOTIDE SEQUENCE [LARGE SCALE GENOMIC DNA]</scope>
    <source>
        <strain evidence="3 4">US6-1</strain>
    </source>
</reference>
<protein>
    <recommendedName>
        <fullName evidence="5">Glutathione S-transferase</fullName>
    </recommendedName>
</protein>
<feature type="domain" description="GST C-terminal" evidence="2">
    <location>
        <begin position="136"/>
        <end position="263"/>
    </location>
</feature>
<dbReference type="Proteomes" id="UP000004030">
    <property type="component" value="Unassembled WGS sequence"/>
</dbReference>
<dbReference type="PATRIC" id="fig|1088721.3.peg.3091"/>
<dbReference type="CDD" id="cd00570">
    <property type="entry name" value="GST_N_family"/>
    <property type="match status" value="1"/>
</dbReference>
<dbReference type="EMBL" id="AGFM01000051">
    <property type="protein sequence ID" value="EHJ59885.1"/>
    <property type="molecule type" value="Genomic_DNA"/>
</dbReference>
<evidence type="ECO:0008006" key="5">
    <source>
        <dbReference type="Google" id="ProtNLM"/>
    </source>
</evidence>
<keyword evidence="4" id="KW-1185">Reference proteome</keyword>
<dbReference type="Pfam" id="PF13410">
    <property type="entry name" value="GST_C_2"/>
    <property type="match status" value="1"/>
</dbReference>
<sequence>MQLSERDITTREVLDWKGIHLFHAPGSSCSQKVRIYLNIKDVEWTSHPVNLMLKENISSYYLGINPRGLVPCLIDDGAVHIESNDILVHLESRFPEPSLIPAEHNDSVSDLLRHEDNLHMALRTVTFRFMMPTDEPPKTAQDLERYANQGSGTVGGVADAARDREIAFWRNMLDGGISDEAARAAVAEFRAAFEDLEQRLAGSSYILGNQLSVLDIAWVIYVNRLALAGYPLEHLHPRLAAWAATLKSDPAFAPEMALPPPFAARVAAHQEALAQAGRSLSEVCGLTT</sequence>
<dbReference type="RefSeq" id="WP_007014043.1">
    <property type="nucleotide sequence ID" value="NZ_AGFM01000051.1"/>
</dbReference>
<dbReference type="InterPro" id="IPR036282">
    <property type="entry name" value="Glutathione-S-Trfase_C_sf"/>
</dbReference>
<dbReference type="SFLD" id="SFLDS00019">
    <property type="entry name" value="Glutathione_Transferase_(cytos"/>
    <property type="match status" value="1"/>
</dbReference>
<comment type="caution">
    <text evidence="3">The sequence shown here is derived from an EMBL/GenBank/DDBJ whole genome shotgun (WGS) entry which is preliminary data.</text>
</comment>
<dbReference type="PROSITE" id="PS50405">
    <property type="entry name" value="GST_CTER"/>
    <property type="match status" value="1"/>
</dbReference>
<evidence type="ECO:0000259" key="2">
    <source>
        <dbReference type="PROSITE" id="PS50405"/>
    </source>
</evidence>
<proteinExistence type="predicted"/>
<dbReference type="PANTHER" id="PTHR44051">
    <property type="entry name" value="GLUTATHIONE S-TRANSFERASE-RELATED"/>
    <property type="match status" value="1"/>
</dbReference>
<dbReference type="OrthoDB" id="509852at2"/>
<dbReference type="PROSITE" id="PS50404">
    <property type="entry name" value="GST_NTER"/>
    <property type="match status" value="1"/>
</dbReference>
<feature type="domain" description="GST N-terminal" evidence="1">
    <location>
        <begin position="17"/>
        <end position="98"/>
    </location>
</feature>
<name>G6EFL4_9SPHN</name>
<dbReference type="Gene3D" id="1.20.1050.10">
    <property type="match status" value="1"/>
</dbReference>
<dbReference type="InterPro" id="IPR010987">
    <property type="entry name" value="Glutathione-S-Trfase_C-like"/>
</dbReference>
<dbReference type="SUPFAM" id="SSF47616">
    <property type="entry name" value="GST C-terminal domain-like"/>
    <property type="match status" value="1"/>
</dbReference>
<evidence type="ECO:0000313" key="4">
    <source>
        <dbReference type="Proteomes" id="UP000004030"/>
    </source>
</evidence>
<accession>G6EFL4</accession>
<organism evidence="3 4">
    <name type="scientific">Novosphingobium pentaromativorans US6-1</name>
    <dbReference type="NCBI Taxonomy" id="1088721"/>
    <lineage>
        <taxon>Bacteria</taxon>
        <taxon>Pseudomonadati</taxon>
        <taxon>Pseudomonadota</taxon>
        <taxon>Alphaproteobacteria</taxon>
        <taxon>Sphingomonadales</taxon>
        <taxon>Sphingomonadaceae</taxon>
        <taxon>Novosphingobium</taxon>
    </lineage>
</organism>
<dbReference type="SUPFAM" id="SSF52833">
    <property type="entry name" value="Thioredoxin-like"/>
    <property type="match status" value="1"/>
</dbReference>
<dbReference type="eggNOG" id="COG0625">
    <property type="taxonomic scope" value="Bacteria"/>
</dbReference>
<dbReference type="SFLD" id="SFLDG00358">
    <property type="entry name" value="Main_(cytGST)"/>
    <property type="match status" value="1"/>
</dbReference>
<dbReference type="Gene3D" id="3.40.30.10">
    <property type="entry name" value="Glutaredoxin"/>
    <property type="match status" value="1"/>
</dbReference>
<dbReference type="PANTHER" id="PTHR44051:SF8">
    <property type="entry name" value="GLUTATHIONE S-TRANSFERASE GSTA"/>
    <property type="match status" value="1"/>
</dbReference>
<dbReference type="AlphaFoldDB" id="G6EFL4"/>
<gene>
    <name evidence="3" type="ORF">NSU_3135</name>
</gene>
<dbReference type="Pfam" id="PF13417">
    <property type="entry name" value="GST_N_3"/>
    <property type="match status" value="1"/>
</dbReference>
<dbReference type="InterPro" id="IPR004045">
    <property type="entry name" value="Glutathione_S-Trfase_N"/>
</dbReference>
<dbReference type="CDD" id="cd00299">
    <property type="entry name" value="GST_C_family"/>
    <property type="match status" value="1"/>
</dbReference>